<protein>
    <recommendedName>
        <fullName evidence="2">PHD-type domain-containing protein</fullName>
    </recommendedName>
</protein>
<name>A0A1X7SJ03_AMPQE</name>
<proteinExistence type="predicted"/>
<dbReference type="InterPro" id="IPR013083">
    <property type="entry name" value="Znf_RING/FYVE/PHD"/>
</dbReference>
<sequence length="36" mass="3997">INCSLCLGWYHCSCAAVPYMTAKRDDFDFVCGDCST</sequence>
<reference evidence="1" key="1">
    <citation type="submission" date="2017-05" db="UniProtKB">
        <authorList>
            <consortium name="EnsemblMetazoa"/>
        </authorList>
    </citation>
    <scope>IDENTIFICATION</scope>
</reference>
<dbReference type="InterPro" id="IPR011011">
    <property type="entry name" value="Znf_FYVE_PHD"/>
</dbReference>
<evidence type="ECO:0008006" key="2">
    <source>
        <dbReference type="Google" id="ProtNLM"/>
    </source>
</evidence>
<dbReference type="Gene3D" id="3.30.40.10">
    <property type="entry name" value="Zinc/RING finger domain, C3HC4 (zinc finger)"/>
    <property type="match status" value="1"/>
</dbReference>
<dbReference type="InParanoid" id="A0A1X7SJ03"/>
<dbReference type="AlphaFoldDB" id="A0A1X7SJ03"/>
<evidence type="ECO:0000313" key="1">
    <source>
        <dbReference type="EnsemblMetazoa" id="Aqu2.1.02102_001"/>
    </source>
</evidence>
<dbReference type="SUPFAM" id="SSF57903">
    <property type="entry name" value="FYVE/PHD zinc finger"/>
    <property type="match status" value="1"/>
</dbReference>
<organism evidence="1">
    <name type="scientific">Amphimedon queenslandica</name>
    <name type="common">Sponge</name>
    <dbReference type="NCBI Taxonomy" id="400682"/>
    <lineage>
        <taxon>Eukaryota</taxon>
        <taxon>Metazoa</taxon>
        <taxon>Porifera</taxon>
        <taxon>Demospongiae</taxon>
        <taxon>Heteroscleromorpha</taxon>
        <taxon>Haplosclerida</taxon>
        <taxon>Niphatidae</taxon>
        <taxon>Amphimedon</taxon>
    </lineage>
</organism>
<accession>A0A1X7SJ03</accession>
<dbReference type="EnsemblMetazoa" id="Aqu2.1.02102_001">
    <property type="protein sequence ID" value="Aqu2.1.02102_001"/>
    <property type="gene ID" value="Aqu2.1.02102"/>
</dbReference>